<reference evidence="1" key="1">
    <citation type="journal article" date="2021" name="Environ. Microbiol.">
        <title>Gene family expansions and transcriptome signatures uncover fungal adaptations to wood decay.</title>
        <authorList>
            <person name="Hage H."/>
            <person name="Miyauchi S."/>
            <person name="Viragh M."/>
            <person name="Drula E."/>
            <person name="Min B."/>
            <person name="Chaduli D."/>
            <person name="Navarro D."/>
            <person name="Favel A."/>
            <person name="Norest M."/>
            <person name="Lesage-Meessen L."/>
            <person name="Balint B."/>
            <person name="Merenyi Z."/>
            <person name="de Eugenio L."/>
            <person name="Morin E."/>
            <person name="Martinez A.T."/>
            <person name="Baldrian P."/>
            <person name="Stursova M."/>
            <person name="Martinez M.J."/>
            <person name="Novotny C."/>
            <person name="Magnuson J.K."/>
            <person name="Spatafora J.W."/>
            <person name="Maurice S."/>
            <person name="Pangilinan J."/>
            <person name="Andreopoulos W."/>
            <person name="LaButti K."/>
            <person name="Hundley H."/>
            <person name="Na H."/>
            <person name="Kuo A."/>
            <person name="Barry K."/>
            <person name="Lipzen A."/>
            <person name="Henrissat B."/>
            <person name="Riley R."/>
            <person name="Ahrendt S."/>
            <person name="Nagy L.G."/>
            <person name="Grigoriev I.V."/>
            <person name="Martin F."/>
            <person name="Rosso M.N."/>
        </authorList>
    </citation>
    <scope>NUCLEOTIDE SEQUENCE</scope>
    <source>
        <strain evidence="1">CBS 384.51</strain>
    </source>
</reference>
<keyword evidence="2" id="KW-1185">Reference proteome</keyword>
<comment type="caution">
    <text evidence="1">The sequence shown here is derived from an EMBL/GenBank/DDBJ whole genome shotgun (WGS) entry which is preliminary data.</text>
</comment>
<dbReference type="EMBL" id="MU274904">
    <property type="protein sequence ID" value="KAI0091875.1"/>
    <property type="molecule type" value="Genomic_DNA"/>
</dbReference>
<proteinExistence type="predicted"/>
<accession>A0ACB8UC85</accession>
<protein>
    <submittedName>
        <fullName evidence="1">Uncharacterized protein</fullName>
    </submittedName>
</protein>
<evidence type="ECO:0000313" key="1">
    <source>
        <dbReference type="EMBL" id="KAI0091875.1"/>
    </source>
</evidence>
<gene>
    <name evidence="1" type="ORF">BDY19DRAFT_1084186</name>
</gene>
<dbReference type="Proteomes" id="UP001055072">
    <property type="component" value="Unassembled WGS sequence"/>
</dbReference>
<sequence>MSGTRLPAVRIPQVSPGHGDDEDSTIQDSVMVDVLPSSKFGFAWPAEQPNTVPIPLATERQVTLSSSDGETDISEEELSAPLRRQSRPEGFGDSSEFTTPTNNLDLEQNPLDVGGLVPPLPHLSRAFSMPLPSQLGSLQHPRRPSASSSFVTPFIQEATTELEHFRELSLELADSVQMVIQTLLQLSPPQVLDPVKEQFSACSLSIPTPSISAMFTCMKNLNYMSANMSALSMDTSNTSSSADTPPISRVQSDFDVGEMLQSVGDALGGMASQAGIDLVLFHGDIGMKHIPVKGDENGLSYTLSHVIRQVVACCKRGDTVEVGLQVFGEGVLASGDLTASHVLSPSGDTCFRCKFQILHQFTGDDHTTHDTDWTDSTDAPRLPPTFDSLILRRLLRHIGATLDFDTNPQNFLGRSYEMSILLEPGAPSVVDPTVTVAPEDAAVLGFPDMQISNEPSLEELVHFAETLRGKSVTLHASTKGSFAHHLSSYLTAWGMSVSHMSTEIDADGEYELVGEAPEPPLPAIDLSSPSTTESSASTPTGPRRISSNPVFILIDDDVAVLQSRLQKIKAEQAYPLHLHGRKRPSYPRQRSSPQVARVIGMSNNTAQAVPQVVIVHFTSLSNFKRVKDAIQSILTPANGSSLRIPEVIVIPKPAGPRRFLTALHTAVTRPVVDPFFTPTATSPMSPGLHGINPFFSLTGVPRSPGGRSTASARTSSDKSTKSPKEFMDAAHPYAAPPSPLGQPDNMEYFSDAAAKLGNSPATGLLIQSPDGQPTGIFFHPRPKSGNPPASPSIERDRPQGSRDVCQRLFARIPSGGEGATNVIVSPTAARPSPRVNNSLFDPHELLGSPRDKSRLSPSPFTEQTPPQSTEQILGSSGINTPDDGSAQRLLTRRESQQSAQSANSSPSSPQTRTTGGAGTARSSTRRPTIDSHITPMSTSKKGKGGPDGNIVPPISVLIVDDNPINQTILSTFMRKKKIKYDVAKNGEEAVHKWRSGVFHLILMDIQMPVMDGIQATKEIRKIEKSTGAGGFPSTPQSEGQRTPSEASTSDSRNISTPLYRSSVIIVALTASSLQADRVAALAAGCNDFLTKPVSLEWLNSKIIEWGSIKALQMWADIRPEVVKSITSGQNAQAQQVARRLHVPEGRSATPSGERSRATSMAGRRTSMDSGVERGQQTSSLDASFAGADPSRHAYSGMTASEAALGLASAHRPQLPVDSGRIHQEVVQGPLVSPPPEVPATSSSLDVAAVGTSATLVDPSVPSNDEKSRTVGMMNADPQPGPPQAESQ</sequence>
<name>A0ACB8UC85_9APHY</name>
<evidence type="ECO:0000313" key="2">
    <source>
        <dbReference type="Proteomes" id="UP001055072"/>
    </source>
</evidence>
<organism evidence="1 2">
    <name type="scientific">Irpex rosettiformis</name>
    <dbReference type="NCBI Taxonomy" id="378272"/>
    <lineage>
        <taxon>Eukaryota</taxon>
        <taxon>Fungi</taxon>
        <taxon>Dikarya</taxon>
        <taxon>Basidiomycota</taxon>
        <taxon>Agaricomycotina</taxon>
        <taxon>Agaricomycetes</taxon>
        <taxon>Polyporales</taxon>
        <taxon>Irpicaceae</taxon>
        <taxon>Irpex</taxon>
    </lineage>
</organism>